<dbReference type="KEGG" id="cma:Cmaq_0923"/>
<gene>
    <name evidence="7" type="ordered locus">Cmaq_0923</name>
</gene>
<dbReference type="Pfam" id="PF13401">
    <property type="entry name" value="AAA_22"/>
    <property type="match status" value="1"/>
</dbReference>
<dbReference type="Pfam" id="PF22703">
    <property type="entry name" value="Cdc6_lid"/>
    <property type="match status" value="1"/>
</dbReference>
<dbReference type="CDD" id="cd08768">
    <property type="entry name" value="Cdc6_C"/>
    <property type="match status" value="1"/>
</dbReference>
<dbReference type="Gene3D" id="1.10.10.10">
    <property type="entry name" value="Winged helix-like DNA-binding domain superfamily/Winged helix DNA-binding domain"/>
    <property type="match status" value="1"/>
</dbReference>
<reference evidence="7 8" key="1">
    <citation type="submission" date="2007-10" db="EMBL/GenBank/DDBJ databases">
        <title>Complete sequence of Caldivirga maquilingensis IC-167.</title>
        <authorList>
            <consortium name="US DOE Joint Genome Institute"/>
            <person name="Copeland A."/>
            <person name="Lucas S."/>
            <person name="Lapidus A."/>
            <person name="Barry K."/>
            <person name="Glavina del Rio T."/>
            <person name="Dalin E."/>
            <person name="Tice H."/>
            <person name="Pitluck S."/>
            <person name="Saunders E."/>
            <person name="Brettin T."/>
            <person name="Bruce D."/>
            <person name="Detter J.C."/>
            <person name="Han C."/>
            <person name="Schmutz J."/>
            <person name="Larimer F."/>
            <person name="Land M."/>
            <person name="Hauser L."/>
            <person name="Kyrpides N."/>
            <person name="Ivanova N."/>
            <person name="Biddle J.F."/>
            <person name="Zhang Z."/>
            <person name="Fitz-Gibbon S.T."/>
            <person name="Lowe T.M."/>
            <person name="Saltikov C."/>
            <person name="House C.H."/>
            <person name="Richardson P."/>
        </authorList>
    </citation>
    <scope>NUCLEOTIDE SEQUENCE [LARGE SCALE GENOMIC DNA]</scope>
    <source>
        <strain evidence="8">ATCC 700844 / DSM 13496 / JCM 10307 / IC-167</strain>
    </source>
</reference>
<dbReference type="InterPro" id="IPR036390">
    <property type="entry name" value="WH_DNA-bd_sf"/>
</dbReference>
<feature type="domain" description="Cdc6 C-terminal" evidence="6">
    <location>
        <begin position="299"/>
        <end position="382"/>
    </location>
</feature>
<keyword evidence="3 5" id="KW-0547">Nucleotide-binding</keyword>
<dbReference type="STRING" id="397948.Cmaq_0923"/>
<evidence type="ECO:0000256" key="1">
    <source>
        <dbReference type="ARBA" id="ARBA00006184"/>
    </source>
</evidence>
<dbReference type="InterPro" id="IPR015163">
    <property type="entry name" value="Cdc6_C"/>
</dbReference>
<dbReference type="OrthoDB" id="195574at2157"/>
<dbReference type="GO" id="GO:0005524">
    <property type="term" value="F:ATP binding"/>
    <property type="evidence" value="ECO:0007669"/>
    <property type="project" value="UniProtKB-UniRule"/>
</dbReference>
<keyword evidence="8" id="KW-1185">Reference proteome</keyword>
<dbReference type="PANTHER" id="PTHR10763">
    <property type="entry name" value="CELL DIVISION CONTROL PROTEIN 6-RELATED"/>
    <property type="match status" value="1"/>
</dbReference>
<evidence type="ECO:0000256" key="4">
    <source>
        <dbReference type="ARBA" id="ARBA00022840"/>
    </source>
</evidence>
<evidence type="ECO:0000259" key="6">
    <source>
        <dbReference type="SMART" id="SM01074"/>
    </source>
</evidence>
<keyword evidence="4 5" id="KW-0067">ATP-binding</keyword>
<accession>A8MDA0</accession>
<dbReference type="Proteomes" id="UP000001137">
    <property type="component" value="Chromosome"/>
</dbReference>
<dbReference type="InterPro" id="IPR049945">
    <property type="entry name" value="AAA_22"/>
</dbReference>
<dbReference type="GO" id="GO:0016887">
    <property type="term" value="F:ATP hydrolysis activity"/>
    <property type="evidence" value="ECO:0007669"/>
    <property type="project" value="InterPro"/>
</dbReference>
<feature type="binding site" evidence="5">
    <location>
        <position position="200"/>
    </location>
    <ligand>
        <name>ATP</name>
        <dbReference type="ChEBI" id="CHEBI:30616"/>
    </ligand>
</feature>
<dbReference type="NCBIfam" id="NF001623">
    <property type="entry name" value="PRK00411.1-1"/>
    <property type="match status" value="1"/>
</dbReference>
<dbReference type="InterPro" id="IPR027417">
    <property type="entry name" value="P-loop_NTPase"/>
</dbReference>
<keyword evidence="7" id="KW-0132">Cell division</keyword>
<dbReference type="Pfam" id="PF09079">
    <property type="entry name" value="WHD_Cdc6"/>
    <property type="match status" value="1"/>
</dbReference>
<dbReference type="SMART" id="SM01074">
    <property type="entry name" value="Cdc6_C"/>
    <property type="match status" value="1"/>
</dbReference>
<dbReference type="InterPro" id="IPR036388">
    <property type="entry name" value="WH-like_DNA-bd_sf"/>
</dbReference>
<dbReference type="Gene3D" id="3.40.50.300">
    <property type="entry name" value="P-loop containing nucleotide triphosphate hydrolases"/>
    <property type="match status" value="1"/>
</dbReference>
<dbReference type="InterPro" id="IPR014277">
    <property type="entry name" value="Orc1/Cdc6_arc"/>
</dbReference>
<evidence type="ECO:0000256" key="2">
    <source>
        <dbReference type="ARBA" id="ARBA00022705"/>
    </source>
</evidence>
<dbReference type="GeneID" id="5709042"/>
<dbReference type="GO" id="GO:0006260">
    <property type="term" value="P:DNA replication"/>
    <property type="evidence" value="ECO:0007669"/>
    <property type="project" value="UniProtKB-UniRule"/>
</dbReference>
<keyword evidence="2 5" id="KW-0235">DNA replication</keyword>
<dbReference type="InterPro" id="IPR055237">
    <property type="entry name" value="Cdc6_lid"/>
</dbReference>
<dbReference type="eggNOG" id="arCOG00467">
    <property type="taxonomic scope" value="Archaea"/>
</dbReference>
<dbReference type="AlphaFoldDB" id="A8MDA0"/>
<dbReference type="PANTHER" id="PTHR10763:SF31">
    <property type="entry name" value="ORC1-TYPE DNA REPLICATION PROTEIN 2"/>
    <property type="match status" value="1"/>
</dbReference>
<dbReference type="HOGENOM" id="CLU_025112_3_2_2"/>
<dbReference type="RefSeq" id="WP_012185975.1">
    <property type="nucleotide sequence ID" value="NC_009954.1"/>
</dbReference>
<keyword evidence="7" id="KW-0131">Cell cycle</keyword>
<feature type="binding site" evidence="5">
    <location>
        <begin position="58"/>
        <end position="62"/>
    </location>
    <ligand>
        <name>ATP</name>
        <dbReference type="ChEBI" id="CHEBI:30616"/>
    </ligand>
</feature>
<dbReference type="InterPro" id="IPR050311">
    <property type="entry name" value="ORC1/CDC6"/>
</dbReference>
<comment type="function">
    <text evidence="5">Involved in regulation of DNA replication.</text>
</comment>
<sequence>MGELSVIKNPAALTPDFIPPRLVDREEQMSTLKMIFDDYIKSPGSFYARALLVGSTGTGKTITSLKFKEYASRSSTVRFIYVPCWTHRTMHSAVRHIGESLKMSIPRRGFSSDELLEIIYDYLKDNDMYVIIVLDDVFHIVNNSGADSLGLLIRFYDEHIGEHDYHFSLILIDRDESLLDKLDAGAKSTLGRNIIKFPPYTKDQIYEILRDRAQEALHQGTYNDEILEMISDVTGARDGDGGRGNAKQAIEILWKAALTAQQQGSRRILPEHVRVAIKNTLPVHVGELKGMDLHEKLFLLAIVEALRKKRDVPYVTFGEAEEEYIMLCERYGLRTKRSHGQLWHYLKDMEGTWRIIETRLSGKGMRGRTTLISIPYESLNVLAQELTRILDYELAVR</sequence>
<dbReference type="HAMAP" id="MF_01407">
    <property type="entry name" value="ORC1_type_DNA_replic_protein"/>
    <property type="match status" value="1"/>
</dbReference>
<feature type="binding site" evidence="5">
    <location>
        <position position="212"/>
    </location>
    <ligand>
        <name>ATP</name>
        <dbReference type="ChEBI" id="CHEBI:30616"/>
    </ligand>
</feature>
<name>A8MDA0_CALMQ</name>
<evidence type="ECO:0000313" key="8">
    <source>
        <dbReference type="Proteomes" id="UP000001137"/>
    </source>
</evidence>
<evidence type="ECO:0000256" key="3">
    <source>
        <dbReference type="ARBA" id="ARBA00022741"/>
    </source>
</evidence>
<proteinExistence type="inferred from homology"/>
<dbReference type="NCBIfam" id="TIGR02928">
    <property type="entry name" value="orc1/cdc6 family replication initiation protein"/>
    <property type="match status" value="1"/>
</dbReference>
<dbReference type="EMBL" id="CP000852">
    <property type="protein sequence ID" value="ABW01756.1"/>
    <property type="molecule type" value="Genomic_DNA"/>
</dbReference>
<comment type="similarity">
    <text evidence="1 5">Belongs to the CDC6/cdc18 family.</text>
</comment>
<protein>
    <recommendedName>
        <fullName evidence="5">ORC1-type DNA replication protein</fullName>
    </recommendedName>
</protein>
<dbReference type="Gene3D" id="1.10.8.60">
    <property type="match status" value="1"/>
</dbReference>
<organism evidence="7 8">
    <name type="scientific">Caldivirga maquilingensis (strain ATCC 700844 / DSM 13496 / JCM 10307 / IC-167)</name>
    <dbReference type="NCBI Taxonomy" id="397948"/>
    <lineage>
        <taxon>Archaea</taxon>
        <taxon>Thermoproteota</taxon>
        <taxon>Thermoprotei</taxon>
        <taxon>Thermoproteales</taxon>
        <taxon>Thermoproteaceae</taxon>
        <taxon>Caldivirga</taxon>
    </lineage>
</organism>
<dbReference type="SUPFAM" id="SSF46785">
    <property type="entry name" value="Winged helix' DNA-binding domain"/>
    <property type="match status" value="1"/>
</dbReference>
<evidence type="ECO:0000256" key="5">
    <source>
        <dbReference type="HAMAP-Rule" id="MF_01407"/>
    </source>
</evidence>
<dbReference type="GO" id="GO:0051301">
    <property type="term" value="P:cell division"/>
    <property type="evidence" value="ECO:0007669"/>
    <property type="project" value="UniProtKB-KW"/>
</dbReference>
<evidence type="ECO:0000313" key="7">
    <source>
        <dbReference type="EMBL" id="ABW01756.1"/>
    </source>
</evidence>
<dbReference type="SUPFAM" id="SSF52540">
    <property type="entry name" value="P-loop containing nucleoside triphosphate hydrolases"/>
    <property type="match status" value="1"/>
</dbReference>